<keyword evidence="1" id="KW-0732">Signal</keyword>
<dbReference type="RefSeq" id="WP_228855316.1">
    <property type="nucleotide sequence ID" value="NZ_AP024086.1"/>
</dbReference>
<sequence>MRTAILFFLFLSLPALSTASTDARPKIGTSISRELRENSDLQLYEMFYLQPFSRPDSLISDSLKLSTQMEYSLGFLEDTSPGGDSTMRFAVMPRLLLTPSHYFDLILGFGAGYMSGETEYPRHNLGGSFFFQSKVGISIHVTKKLSLGYLFFHQSNAGLYSYNASLNTFQMEITYTL</sequence>
<dbReference type="EMBL" id="AP024086">
    <property type="protein sequence ID" value="BCL63013.1"/>
    <property type="molecule type" value="Genomic_DNA"/>
</dbReference>
<dbReference type="KEGG" id="dbk:DGMP_37060"/>
<evidence type="ECO:0000256" key="1">
    <source>
        <dbReference type="SAM" id="SignalP"/>
    </source>
</evidence>
<protein>
    <recommendedName>
        <fullName evidence="4">Acyloxyacyl hydrolase</fullName>
    </recommendedName>
</protein>
<accession>A0A8D5FKF5</accession>
<evidence type="ECO:0000313" key="3">
    <source>
        <dbReference type="Proteomes" id="UP000826725"/>
    </source>
</evidence>
<feature type="chain" id="PRO_5034321698" description="Acyloxyacyl hydrolase" evidence="1">
    <location>
        <begin position="20"/>
        <end position="177"/>
    </location>
</feature>
<proteinExistence type="predicted"/>
<dbReference type="Proteomes" id="UP000826725">
    <property type="component" value="Chromosome"/>
</dbReference>
<gene>
    <name evidence="2" type="ORF">DGMP_37060</name>
</gene>
<keyword evidence="3" id="KW-1185">Reference proteome</keyword>
<dbReference type="InterPro" id="IPR018550">
    <property type="entry name" value="Lipid-A_deacylase-rel"/>
</dbReference>
<feature type="signal peptide" evidence="1">
    <location>
        <begin position="1"/>
        <end position="19"/>
    </location>
</feature>
<reference evidence="2" key="1">
    <citation type="submission" date="2020-09" db="EMBL/GenBank/DDBJ databases">
        <title>Desulfogranum mesoprofundum gen. nov., sp. nov., a novel mesophilic, sulfate-reducing chemolithoautotroph isolated from a deep-sea hydrothermal vent chimney in the Suiyo Seamount.</title>
        <authorList>
            <person name="Hashimoto Y."/>
            <person name="Nakagawa S."/>
        </authorList>
    </citation>
    <scope>NUCLEOTIDE SEQUENCE</scope>
    <source>
        <strain evidence="2">KT2</strain>
    </source>
</reference>
<organism evidence="2 3">
    <name type="scientific">Desulfomarina profundi</name>
    <dbReference type="NCBI Taxonomy" id="2772557"/>
    <lineage>
        <taxon>Bacteria</taxon>
        <taxon>Pseudomonadati</taxon>
        <taxon>Thermodesulfobacteriota</taxon>
        <taxon>Desulfobulbia</taxon>
        <taxon>Desulfobulbales</taxon>
        <taxon>Desulfobulbaceae</taxon>
        <taxon>Desulfomarina</taxon>
    </lineage>
</organism>
<name>A0A8D5FKF5_9BACT</name>
<evidence type="ECO:0000313" key="2">
    <source>
        <dbReference type="EMBL" id="BCL63013.1"/>
    </source>
</evidence>
<dbReference type="AlphaFoldDB" id="A0A8D5FKF5"/>
<evidence type="ECO:0008006" key="4">
    <source>
        <dbReference type="Google" id="ProtNLM"/>
    </source>
</evidence>
<dbReference type="Pfam" id="PF09411">
    <property type="entry name" value="PagL"/>
    <property type="match status" value="1"/>
</dbReference>